<evidence type="ECO:0000256" key="7">
    <source>
        <dbReference type="ARBA" id="ARBA00022722"/>
    </source>
</evidence>
<keyword evidence="15" id="KW-1185">Reference proteome</keyword>
<dbReference type="PANTHER" id="PTHR10642:SF26">
    <property type="entry name" value="RIBONUCLEASE H1"/>
    <property type="match status" value="1"/>
</dbReference>
<dbReference type="Proteomes" id="UP001138500">
    <property type="component" value="Unassembled WGS sequence"/>
</dbReference>
<dbReference type="FunFam" id="3.30.420.10:FF:000090">
    <property type="entry name" value="Ribonuclease H"/>
    <property type="match status" value="1"/>
</dbReference>
<evidence type="ECO:0000256" key="10">
    <source>
        <dbReference type="ARBA" id="ARBA00022801"/>
    </source>
</evidence>
<protein>
    <recommendedName>
        <fullName evidence="6">Ribonuclease H</fullName>
        <ecNumber evidence="5">3.1.26.4</ecNumber>
    </recommendedName>
</protein>
<dbReference type="GO" id="GO:0043137">
    <property type="term" value="P:DNA replication, removal of RNA primer"/>
    <property type="evidence" value="ECO:0007669"/>
    <property type="project" value="TreeGrafter"/>
</dbReference>
<evidence type="ECO:0000256" key="8">
    <source>
        <dbReference type="ARBA" id="ARBA00022723"/>
    </source>
</evidence>
<dbReference type="SUPFAM" id="SSF55658">
    <property type="entry name" value="L9 N-domain-like"/>
    <property type="match status" value="2"/>
</dbReference>
<comment type="caution">
    <text evidence="14">The sequence shown here is derived from an EMBL/GenBank/DDBJ whole genome shotgun (WGS) entry which is preliminary data.</text>
</comment>
<evidence type="ECO:0000256" key="1">
    <source>
        <dbReference type="ARBA" id="ARBA00000077"/>
    </source>
</evidence>
<organism evidence="14 15">
    <name type="scientific">Teratosphaeria destructans</name>
    <dbReference type="NCBI Taxonomy" id="418781"/>
    <lineage>
        <taxon>Eukaryota</taxon>
        <taxon>Fungi</taxon>
        <taxon>Dikarya</taxon>
        <taxon>Ascomycota</taxon>
        <taxon>Pezizomycotina</taxon>
        <taxon>Dothideomycetes</taxon>
        <taxon>Dothideomycetidae</taxon>
        <taxon>Mycosphaerellales</taxon>
        <taxon>Teratosphaeriaceae</taxon>
        <taxon>Teratosphaeria</taxon>
    </lineage>
</organism>
<gene>
    <name evidence="14" type="ORF">Tdes44962_MAKER07608</name>
</gene>
<dbReference type="EMBL" id="RIBY02000424">
    <property type="protein sequence ID" value="KAH9842288.1"/>
    <property type="molecule type" value="Genomic_DNA"/>
</dbReference>
<evidence type="ECO:0000256" key="6">
    <source>
        <dbReference type="ARBA" id="ARBA00017721"/>
    </source>
</evidence>
<dbReference type="FunFam" id="3.40.970.10:FF:000001">
    <property type="entry name" value="Ribonuclease H1"/>
    <property type="match status" value="1"/>
</dbReference>
<dbReference type="FunFam" id="3.40.970.10:FF:000002">
    <property type="entry name" value="Ribonuclease H"/>
    <property type="match status" value="1"/>
</dbReference>
<feature type="region of interest" description="Disordered" evidence="12">
    <location>
        <begin position="392"/>
        <end position="415"/>
    </location>
</feature>
<dbReference type="InterPro" id="IPR009027">
    <property type="entry name" value="Ribosomal_bL9/RNase_H1_N"/>
</dbReference>
<evidence type="ECO:0000256" key="9">
    <source>
        <dbReference type="ARBA" id="ARBA00022759"/>
    </source>
</evidence>
<dbReference type="PANTHER" id="PTHR10642">
    <property type="entry name" value="RIBONUCLEASE H1"/>
    <property type="match status" value="1"/>
</dbReference>
<keyword evidence="7" id="KW-0540">Nuclease</keyword>
<keyword evidence="8" id="KW-0479">Metal-binding</keyword>
<dbReference type="AlphaFoldDB" id="A0A9W7W606"/>
<comment type="similarity">
    <text evidence="4">Belongs to the RNase H family.</text>
</comment>
<comment type="function">
    <text evidence="3">Endonuclease that specifically degrades the RNA of RNA-DNA hybrids.</text>
</comment>
<dbReference type="InterPro" id="IPR036397">
    <property type="entry name" value="RNaseH_sf"/>
</dbReference>
<dbReference type="EC" id="3.1.26.4" evidence="5"/>
<evidence type="ECO:0000313" key="14">
    <source>
        <dbReference type="EMBL" id="KAH9842288.1"/>
    </source>
</evidence>
<accession>A0A9W7W606</accession>
<evidence type="ECO:0000313" key="15">
    <source>
        <dbReference type="Proteomes" id="UP001138500"/>
    </source>
</evidence>
<reference evidence="14 15" key="1">
    <citation type="journal article" date="2018" name="IMA Fungus">
        <title>IMA Genome-F 10: Nine draft genome sequences of Claviceps purpurea s.lat., including C. arundinis, C. humidiphila, and C. cf. spartinae, pseudomolecules for the pitch canker pathogen Fusarium circinatum, draft genome of Davidsoniella eucalypti, Grosmannia galeiformis, Quambalaria eucalypti, and Teratosphaeria destructans.</title>
        <authorList>
            <person name="Wingfield B.D."/>
            <person name="Liu M."/>
            <person name="Nguyen H.D."/>
            <person name="Lane F.A."/>
            <person name="Morgan S.W."/>
            <person name="De Vos L."/>
            <person name="Wilken P.M."/>
            <person name="Duong T.A."/>
            <person name="Aylward J."/>
            <person name="Coetzee M.P."/>
            <person name="Dadej K."/>
            <person name="De Beer Z.W."/>
            <person name="Findlay W."/>
            <person name="Havenga M."/>
            <person name="Kolarik M."/>
            <person name="Menzies J.G."/>
            <person name="Naidoo K."/>
            <person name="Pochopski O."/>
            <person name="Shoukouhi P."/>
            <person name="Santana Q.C."/>
            <person name="Seifert K.A."/>
            <person name="Soal N."/>
            <person name="Steenkamp E.T."/>
            <person name="Tatham C.T."/>
            <person name="van der Nest M.A."/>
            <person name="Wingfield M.J."/>
        </authorList>
    </citation>
    <scope>NUCLEOTIDE SEQUENCE [LARGE SCALE GENOMIC DNA]</scope>
    <source>
        <strain evidence="14">CMW44962</strain>
    </source>
</reference>
<feature type="region of interest" description="Disordered" evidence="12">
    <location>
        <begin position="20"/>
        <end position="40"/>
    </location>
</feature>
<dbReference type="InterPro" id="IPR050092">
    <property type="entry name" value="RNase_H"/>
</dbReference>
<dbReference type="InterPro" id="IPR037056">
    <property type="entry name" value="RNase_H1_N_sf"/>
</dbReference>
<keyword evidence="9" id="KW-0255">Endonuclease</keyword>
<dbReference type="InterPro" id="IPR011320">
    <property type="entry name" value="RNase_H1_N"/>
</dbReference>
<name>A0A9W7W606_9PEZI</name>
<dbReference type="SUPFAM" id="SSF53098">
    <property type="entry name" value="Ribonuclease H-like"/>
    <property type="match status" value="1"/>
</dbReference>
<reference evidence="14 15" key="2">
    <citation type="journal article" date="2021" name="Curr. Genet.">
        <title>Genetic response to nitrogen starvation in the aggressive Eucalyptus foliar pathogen Teratosphaeria destructans.</title>
        <authorList>
            <person name="Havenga M."/>
            <person name="Wingfield B.D."/>
            <person name="Wingfield M.J."/>
            <person name="Dreyer L.L."/>
            <person name="Roets F."/>
            <person name="Aylward J."/>
        </authorList>
    </citation>
    <scope>NUCLEOTIDE SEQUENCE [LARGE SCALE GENOMIC DNA]</scope>
    <source>
        <strain evidence="14">CMW44962</strain>
    </source>
</reference>
<evidence type="ECO:0000256" key="2">
    <source>
        <dbReference type="ARBA" id="ARBA00001946"/>
    </source>
</evidence>
<evidence type="ECO:0000256" key="4">
    <source>
        <dbReference type="ARBA" id="ARBA00005300"/>
    </source>
</evidence>
<dbReference type="GO" id="GO:0003676">
    <property type="term" value="F:nucleic acid binding"/>
    <property type="evidence" value="ECO:0007669"/>
    <property type="project" value="InterPro"/>
</dbReference>
<dbReference type="PROSITE" id="PS50879">
    <property type="entry name" value="RNASE_H_1"/>
    <property type="match status" value="1"/>
</dbReference>
<comment type="catalytic activity">
    <reaction evidence="1">
        <text>Endonucleolytic cleavage to 5'-phosphomonoester.</text>
        <dbReference type="EC" id="3.1.26.4"/>
    </reaction>
</comment>
<dbReference type="Gene3D" id="3.40.970.10">
    <property type="entry name" value="Ribonuclease H1, N-terminal domain"/>
    <property type="match status" value="2"/>
</dbReference>
<proteinExistence type="inferred from homology"/>
<feature type="domain" description="RNase H type-1" evidence="13">
    <location>
        <begin position="272"/>
        <end position="451"/>
    </location>
</feature>
<dbReference type="CDD" id="cd09280">
    <property type="entry name" value="RNase_HI_eukaryote_like"/>
    <property type="match status" value="1"/>
</dbReference>
<evidence type="ECO:0000256" key="11">
    <source>
        <dbReference type="ARBA" id="ARBA00022842"/>
    </source>
</evidence>
<dbReference type="InterPro" id="IPR012337">
    <property type="entry name" value="RNaseH-like_sf"/>
</dbReference>
<dbReference type="Pfam" id="PF00075">
    <property type="entry name" value="RNase_H"/>
    <property type="match status" value="1"/>
</dbReference>
<dbReference type="InterPro" id="IPR002156">
    <property type="entry name" value="RNaseH_domain"/>
</dbReference>
<dbReference type="GO" id="GO:0004523">
    <property type="term" value="F:RNA-DNA hybrid ribonuclease activity"/>
    <property type="evidence" value="ECO:0007669"/>
    <property type="project" value="UniProtKB-EC"/>
</dbReference>
<keyword evidence="11" id="KW-0460">Magnesium</keyword>
<dbReference type="Pfam" id="PF01693">
    <property type="entry name" value="Cauli_VI"/>
    <property type="match status" value="2"/>
</dbReference>
<evidence type="ECO:0000256" key="5">
    <source>
        <dbReference type="ARBA" id="ARBA00012180"/>
    </source>
</evidence>
<keyword evidence="10" id="KW-0378">Hydrolase</keyword>
<dbReference type="GO" id="GO:0046872">
    <property type="term" value="F:metal ion binding"/>
    <property type="evidence" value="ECO:0007669"/>
    <property type="project" value="UniProtKB-KW"/>
</dbReference>
<evidence type="ECO:0000256" key="3">
    <source>
        <dbReference type="ARBA" id="ARBA00004065"/>
    </source>
</evidence>
<sequence length="470" mass="51327">MNEMDLTTSSGFTWFDDPAVQLADSPPPAPPDESLTGIKRKRDARTAPKFYAVRVGKAPGIYHTWVECLDQVRGFPKAVFKSFASLTDAQLFLAGDDKSEGKSSGKWYGVRSGRVPGVYKTWQEVLEQITGWKGPKHRGFKTRIEAELYVKDGQMEQQRRNGNGEHVADGVEEPVDSIEDPDGAPAAKRLKLNGRNGCVKKNGAGRIKSELPDAALNGNDTGEYEPGEAPLPLGTEDGFDPTIILDPTTGQLRYKTGPELTKLKYVATRPVPSAPVRVYTDGSSLANGQVGAVGGVGVFFGPGDRRNISEGLAGTKQTNQRAELTAILRALEVAPKDRKIILLSDSNYAIKCVTEWFQNWRRNSWLNASRKPVENKDLITKIITVLESRYEMNKHRQPDPEDEDNAVEPLSYERPGPWERGAAGVKFVWVKGHAKDEGNNAADDLATAGAREAKELIAAGEALGEDGQGL</sequence>
<evidence type="ECO:0000259" key="13">
    <source>
        <dbReference type="PROSITE" id="PS50879"/>
    </source>
</evidence>
<evidence type="ECO:0000256" key="12">
    <source>
        <dbReference type="SAM" id="MobiDB-lite"/>
    </source>
</evidence>
<comment type="cofactor">
    <cofactor evidence="2">
        <name>Mg(2+)</name>
        <dbReference type="ChEBI" id="CHEBI:18420"/>
    </cofactor>
</comment>
<dbReference type="OrthoDB" id="407198at2759"/>
<dbReference type="Gene3D" id="3.30.420.10">
    <property type="entry name" value="Ribonuclease H-like superfamily/Ribonuclease H"/>
    <property type="match status" value="1"/>
</dbReference>